<dbReference type="EMBL" id="CADCTP010000227">
    <property type="protein sequence ID" value="CAA9262596.1"/>
    <property type="molecule type" value="Genomic_DNA"/>
</dbReference>
<evidence type="ECO:0000256" key="1">
    <source>
        <dbReference type="SAM" id="MobiDB-lite"/>
    </source>
</evidence>
<dbReference type="AlphaFoldDB" id="A0A6J4IY07"/>
<name>A0A6J4IY07_9ACTN</name>
<gene>
    <name evidence="2" type="ORF">AVDCRST_MAG41-2457</name>
</gene>
<proteinExistence type="predicted"/>
<sequence length="55" mass="5626">MGHRSRCRPGTEPAGHSGPCARPPAASSSCTDSPGFVAGRAADHRCTRSDNCASK</sequence>
<evidence type="ECO:0000313" key="2">
    <source>
        <dbReference type="EMBL" id="CAA9262596.1"/>
    </source>
</evidence>
<feature type="region of interest" description="Disordered" evidence="1">
    <location>
        <begin position="1"/>
        <end position="32"/>
    </location>
</feature>
<organism evidence="2">
    <name type="scientific">uncultured Mycobacteriales bacterium</name>
    <dbReference type="NCBI Taxonomy" id="581187"/>
    <lineage>
        <taxon>Bacteria</taxon>
        <taxon>Bacillati</taxon>
        <taxon>Actinomycetota</taxon>
        <taxon>Actinomycetes</taxon>
        <taxon>Mycobacteriales</taxon>
        <taxon>environmental samples</taxon>
    </lineage>
</organism>
<protein>
    <submittedName>
        <fullName evidence="2">Uncharacterized protein</fullName>
    </submittedName>
</protein>
<accession>A0A6J4IY07</accession>
<reference evidence="2" key="1">
    <citation type="submission" date="2020-02" db="EMBL/GenBank/DDBJ databases">
        <authorList>
            <person name="Meier V. D."/>
        </authorList>
    </citation>
    <scope>NUCLEOTIDE SEQUENCE</scope>
    <source>
        <strain evidence="2">AVDCRST_MAG41</strain>
    </source>
</reference>